<dbReference type="EMBL" id="CP123872">
    <property type="protein sequence ID" value="WND03725.1"/>
    <property type="molecule type" value="Genomic_DNA"/>
</dbReference>
<keyword evidence="3" id="KW-1185">Reference proteome</keyword>
<feature type="chain" id="PRO_5041362424" description="Methyltransferase" evidence="1">
    <location>
        <begin position="25"/>
        <end position="273"/>
    </location>
</feature>
<accession>A0AA52HBF9</accession>
<dbReference type="InterPro" id="IPR029063">
    <property type="entry name" value="SAM-dependent_MTases_sf"/>
</dbReference>
<dbReference type="Proteomes" id="UP001268683">
    <property type="component" value="Chromosome"/>
</dbReference>
<name>A0AA52HBF9_9PROT</name>
<feature type="signal peptide" evidence="1">
    <location>
        <begin position="1"/>
        <end position="24"/>
    </location>
</feature>
<reference evidence="2" key="1">
    <citation type="submission" date="2023-04" db="EMBL/GenBank/DDBJ databases">
        <title>Complete genome sequence of Temperatibacter marinus.</title>
        <authorList>
            <person name="Rong J.-C."/>
            <person name="Yi M.-L."/>
            <person name="Zhao Q."/>
        </authorList>
    </citation>
    <scope>NUCLEOTIDE SEQUENCE</scope>
    <source>
        <strain evidence="2">NBRC 110045</strain>
    </source>
</reference>
<dbReference type="SUPFAM" id="SSF53335">
    <property type="entry name" value="S-adenosyl-L-methionine-dependent methyltransferases"/>
    <property type="match status" value="1"/>
</dbReference>
<dbReference type="Gene3D" id="3.40.50.150">
    <property type="entry name" value="Vaccinia Virus protein VP39"/>
    <property type="match status" value="1"/>
</dbReference>
<sequence length="273" mass="30307">MKNFKKYTATLLVGLTLGLPSVSAGDSVKMAVEKNGHRVEGQSARDSQRHPEQVLKFFGIDEKSTVIEVNPGGMWYSRILGPLLKQEGLYIGLEHHPASYSAYARYMSNLKKYRSKMKDMNDVFGDKAIAGHLFQLDSPVKPGSVDTAMVVRAMHNWERRNFMAAGLNELHGFLKEGGTLGVVQHREPESSAAETKDSVQRGRWKQSELIKVIEAHGFKLVEASEINANPKDKEAVSVWTLPPRLAGDEEGKAARKAIGESDRMTLKFVKVAK</sequence>
<evidence type="ECO:0000313" key="2">
    <source>
        <dbReference type="EMBL" id="WND03725.1"/>
    </source>
</evidence>
<organism evidence="2 3">
    <name type="scientific">Temperatibacter marinus</name>
    <dbReference type="NCBI Taxonomy" id="1456591"/>
    <lineage>
        <taxon>Bacteria</taxon>
        <taxon>Pseudomonadati</taxon>
        <taxon>Pseudomonadota</taxon>
        <taxon>Alphaproteobacteria</taxon>
        <taxon>Kordiimonadales</taxon>
        <taxon>Temperatibacteraceae</taxon>
        <taxon>Temperatibacter</taxon>
    </lineage>
</organism>
<protein>
    <recommendedName>
        <fullName evidence="4">Methyltransferase</fullName>
    </recommendedName>
</protein>
<evidence type="ECO:0000313" key="3">
    <source>
        <dbReference type="Proteomes" id="UP001268683"/>
    </source>
</evidence>
<evidence type="ECO:0008006" key="4">
    <source>
        <dbReference type="Google" id="ProtNLM"/>
    </source>
</evidence>
<gene>
    <name evidence="2" type="ORF">QGN29_04960</name>
</gene>
<keyword evidence="1" id="KW-0732">Signal</keyword>
<proteinExistence type="predicted"/>
<dbReference type="AlphaFoldDB" id="A0AA52HBF9"/>
<evidence type="ECO:0000256" key="1">
    <source>
        <dbReference type="SAM" id="SignalP"/>
    </source>
</evidence>
<dbReference type="RefSeq" id="WP_310799579.1">
    <property type="nucleotide sequence ID" value="NZ_CP123872.1"/>
</dbReference>
<dbReference type="PIRSF" id="PIRSF031679">
    <property type="entry name" value="Mtase_Alr7345_prd"/>
    <property type="match status" value="1"/>
</dbReference>
<dbReference type="InterPro" id="IPR016980">
    <property type="entry name" value="S-AdoMet-dep_MeTrfase_Alr7345"/>
</dbReference>
<dbReference type="KEGG" id="tmk:QGN29_04960"/>